<dbReference type="AlphaFoldDB" id="A0A2P6MYY3"/>
<feature type="transmembrane region" description="Helical" evidence="1">
    <location>
        <begin position="889"/>
        <end position="912"/>
    </location>
</feature>
<organism evidence="2 3">
    <name type="scientific">Planoprotostelium fungivorum</name>
    <dbReference type="NCBI Taxonomy" id="1890364"/>
    <lineage>
        <taxon>Eukaryota</taxon>
        <taxon>Amoebozoa</taxon>
        <taxon>Evosea</taxon>
        <taxon>Variosea</taxon>
        <taxon>Cavosteliida</taxon>
        <taxon>Cavosteliaceae</taxon>
        <taxon>Planoprotostelium</taxon>
    </lineage>
</organism>
<dbReference type="PANTHER" id="PTHR11319:SF35">
    <property type="entry name" value="OUTER MEMBRANE PROTEIN PMPC-RELATED"/>
    <property type="match status" value="1"/>
</dbReference>
<feature type="transmembrane region" description="Helical" evidence="1">
    <location>
        <begin position="1062"/>
        <end position="1081"/>
    </location>
</feature>
<reference evidence="2 3" key="1">
    <citation type="journal article" date="2018" name="Genome Biol. Evol.">
        <title>Multiple Roots of Fruiting Body Formation in Amoebozoa.</title>
        <authorList>
            <person name="Hillmann F."/>
            <person name="Forbes G."/>
            <person name="Novohradska S."/>
            <person name="Ferling I."/>
            <person name="Riege K."/>
            <person name="Groth M."/>
            <person name="Westermann M."/>
            <person name="Marz M."/>
            <person name="Spaller T."/>
            <person name="Winckler T."/>
            <person name="Schaap P."/>
            <person name="Glockner G."/>
        </authorList>
    </citation>
    <scope>NUCLEOTIDE SEQUENCE [LARGE SCALE GENOMIC DNA]</scope>
    <source>
        <strain evidence="2 3">Jena</strain>
    </source>
</reference>
<dbReference type="EMBL" id="MDYQ01000292">
    <property type="protein sequence ID" value="PRP76910.1"/>
    <property type="molecule type" value="Genomic_DNA"/>
</dbReference>
<dbReference type="PANTHER" id="PTHR11319">
    <property type="entry name" value="G PROTEIN-COUPLED RECEPTOR-RELATED"/>
    <property type="match status" value="1"/>
</dbReference>
<evidence type="ECO:0000256" key="1">
    <source>
        <dbReference type="SAM" id="Phobius"/>
    </source>
</evidence>
<dbReference type="Proteomes" id="UP000241769">
    <property type="component" value="Unassembled WGS sequence"/>
</dbReference>
<feature type="transmembrane region" description="Helical" evidence="1">
    <location>
        <begin position="932"/>
        <end position="955"/>
    </location>
</feature>
<name>A0A2P6MYY3_9EUKA</name>
<dbReference type="OrthoDB" id="5956805at2759"/>
<gene>
    <name evidence="2" type="ORF">PROFUN_06188</name>
</gene>
<feature type="transmembrane region" description="Helical" evidence="1">
    <location>
        <begin position="835"/>
        <end position="858"/>
    </location>
</feature>
<feature type="transmembrane region" description="Helical" evidence="1">
    <location>
        <begin position="1009"/>
        <end position="1030"/>
    </location>
</feature>
<accession>A0A2P6MYY3</accession>
<evidence type="ECO:0000313" key="2">
    <source>
        <dbReference type="EMBL" id="PRP76910.1"/>
    </source>
</evidence>
<comment type="caution">
    <text evidence="2">The sequence shown here is derived from an EMBL/GenBank/DDBJ whole genome shotgun (WGS) entry which is preliminary data.</text>
</comment>
<proteinExistence type="predicted"/>
<evidence type="ECO:0000313" key="3">
    <source>
        <dbReference type="Proteomes" id="UP000241769"/>
    </source>
</evidence>
<dbReference type="InParanoid" id="A0A2P6MYY3"/>
<feature type="transmembrane region" description="Helical" evidence="1">
    <location>
        <begin position="754"/>
        <end position="774"/>
    </location>
</feature>
<keyword evidence="1" id="KW-0472">Membrane</keyword>
<keyword evidence="1" id="KW-0812">Transmembrane</keyword>
<protein>
    <submittedName>
        <fullName evidence="2">Uncharacterized protein</fullName>
    </submittedName>
</protein>
<keyword evidence="1" id="KW-1133">Transmembrane helix</keyword>
<feature type="transmembrane region" description="Helical" evidence="1">
    <location>
        <begin position="802"/>
        <end position="823"/>
    </location>
</feature>
<keyword evidence="3" id="KW-1185">Reference proteome</keyword>
<sequence length="1109" mass="124702">MIPQQVQLFINQKPQSNDRNFCRQELIHILQRRHRMIERLLCLSVLLYLAASSDDCEVYVDSQAGTDLAPCGNVTNPCRSIPPNSTNVCLSPGQYNVTNRLPSQMRGRLVGLEAQIPRVTCNNKVTVSCEKQSSLNWNLLDISDCNVQKGFECREVTLNSLRFFKSNLTVRFQHLRSVYQSQHQIFGEGTPINSTVSDCLFDDTNMILIHSSPESPETTSIAPSFFRFIGNHLLGSSKFSFEDNTTGGQSYQEFINNTCPNAPTIVAQITLHIAWTGAYDRESRTRRHLLVENNTMPALWLHLDTPNTPQLNITGNHFEYCYVISVVSSENEYESSLVWVERNTMTVFTYTKSGAQSYGPLVVRHNRMDSAQIFSNGLNVIFQHNILRDFGVHETGGYVPGLDDVITDNTITTFAYTILFFNSLFMGPGAVQIRHNFISSAEISVSTSYDIELNMVDNIWTGPNAHQTFALHVRQLRRCVFSMGNFSMDNYRGGIKIASAAQSSIYIRYGSIRSSEKGGISISVENTYVDIAYVTLYNNTSPTVGGAISVSASIEGVIAVRNCSMIHNRSPHSSAVSLSSEEFTTVNNVSIIVQDDIDQPLVDHSVFTFNGNYHYENVSLSCAEERYLASSNVSSSLVWSCRPCATGTYFLGRGELVEDVERGYKCTRCPEKGVECVDGRTPISEPNYWCGKNAVQQLMCHNCPSGYCNESAHLWNSSCIGHRSGELCGGCADGYTLGFLTSACLPVDHCRHEWIALLSMVPVVYVAVLLFVPIGDGSMWKSMSYFVQTVPLLLKQERQNSIITMFSSLFTTPTNMGSSSLGFCIGQMDYTEREFISLYVPAGTVILFLFGCLCILLYHKMGCTMPRRKTIFLTKALDKRSMLSRCTTGLVTGFLLMYSGLIASYLKLYFCIEIEPGRWVMYNAGTEKCDQWWRTILISVASILLLPLPLVVIFVRRRLKGTERETGRDVLMVLDGCYRQSTKYWESVYMARRVVIAVAYVFITDERWSATVMRFLLLTALFLHLVFTPFATAEGQWIEAICLLSLCCLTVLNGQLEKRYSPVLLGIIALPFVTSLIIIIHKLWMKRKNKRDVTRYEPLHTMEESVIET</sequence>